<protein>
    <submittedName>
        <fullName evidence="2">Uncharacterized protein</fullName>
    </submittedName>
</protein>
<keyword evidence="3" id="KW-1185">Reference proteome</keyword>
<proteinExistence type="predicted"/>
<feature type="compositionally biased region" description="Pro residues" evidence="1">
    <location>
        <begin position="180"/>
        <end position="196"/>
    </location>
</feature>
<feature type="compositionally biased region" description="Low complexity" evidence="1">
    <location>
        <begin position="1"/>
        <end position="16"/>
    </location>
</feature>
<feature type="compositionally biased region" description="Low complexity" evidence="1">
    <location>
        <begin position="29"/>
        <end position="48"/>
    </location>
</feature>
<name>A0ABR3A7K8_9AGAR</name>
<feature type="region of interest" description="Disordered" evidence="1">
    <location>
        <begin position="1"/>
        <end position="246"/>
    </location>
</feature>
<organism evidence="2 3">
    <name type="scientific">Marasmius tenuissimus</name>
    <dbReference type="NCBI Taxonomy" id="585030"/>
    <lineage>
        <taxon>Eukaryota</taxon>
        <taxon>Fungi</taxon>
        <taxon>Dikarya</taxon>
        <taxon>Basidiomycota</taxon>
        <taxon>Agaricomycotina</taxon>
        <taxon>Agaricomycetes</taxon>
        <taxon>Agaricomycetidae</taxon>
        <taxon>Agaricales</taxon>
        <taxon>Marasmiineae</taxon>
        <taxon>Marasmiaceae</taxon>
        <taxon>Marasmius</taxon>
    </lineage>
</organism>
<accession>A0ABR3A7K8</accession>
<comment type="caution">
    <text evidence="2">The sequence shown here is derived from an EMBL/GenBank/DDBJ whole genome shotgun (WGS) entry which is preliminary data.</text>
</comment>
<dbReference type="EMBL" id="JBBXMP010000011">
    <property type="protein sequence ID" value="KAL0069593.1"/>
    <property type="molecule type" value="Genomic_DNA"/>
</dbReference>
<evidence type="ECO:0000313" key="2">
    <source>
        <dbReference type="EMBL" id="KAL0069593.1"/>
    </source>
</evidence>
<reference evidence="2 3" key="1">
    <citation type="submission" date="2024-05" db="EMBL/GenBank/DDBJ databases">
        <title>A draft genome resource for the thread blight pathogen Marasmius tenuissimus strain MS-2.</title>
        <authorList>
            <person name="Yulfo-Soto G.E."/>
            <person name="Baruah I.K."/>
            <person name="Amoako-Attah I."/>
            <person name="Bukari Y."/>
            <person name="Meinhardt L.W."/>
            <person name="Bailey B.A."/>
            <person name="Cohen S.P."/>
        </authorList>
    </citation>
    <scope>NUCLEOTIDE SEQUENCE [LARGE SCALE GENOMIC DNA]</scope>
    <source>
        <strain evidence="2 3">MS-2</strain>
    </source>
</reference>
<evidence type="ECO:0000313" key="3">
    <source>
        <dbReference type="Proteomes" id="UP001437256"/>
    </source>
</evidence>
<sequence length="246" mass="25876">MTTAYSSFFSSGLTSSNDIYPRPRPRMDSTSSSASFTSMISTTSTIKSPGSQSNEALDDTSDVEDGVAAKRDARRSMPPRTPSNQSTRTLRRRRSSLSTQASPVTVVRSMANALSFHKKSRSRSGSVNSANPVGPGASNESASSVGIGAAVPGVKGRLRSGSVGTALKSIRRGLRKLPTNPLPPPSAPLPPLPPLPSNDTTPPTRRPHSRSISLVPRVAGLNLSREPLPPMPPTPPSRKGTEADMP</sequence>
<dbReference type="Proteomes" id="UP001437256">
    <property type="component" value="Unassembled WGS sequence"/>
</dbReference>
<feature type="compositionally biased region" description="Pro residues" evidence="1">
    <location>
        <begin position="227"/>
        <end position="236"/>
    </location>
</feature>
<feature type="compositionally biased region" description="Acidic residues" evidence="1">
    <location>
        <begin position="56"/>
        <end position="65"/>
    </location>
</feature>
<gene>
    <name evidence="2" type="ORF">AAF712_003251</name>
</gene>
<evidence type="ECO:0000256" key="1">
    <source>
        <dbReference type="SAM" id="MobiDB-lite"/>
    </source>
</evidence>